<keyword evidence="2" id="KW-0812">Transmembrane</keyword>
<sequence length="47" mass="5448">MDYLLLFAYGAVFGALVVYVFYLRNRLSELEQRLEDVTAERESSGQD</sequence>
<feature type="transmembrane region" description="Helical" evidence="2">
    <location>
        <begin position="6"/>
        <end position="23"/>
    </location>
</feature>
<proteinExistence type="predicted"/>
<evidence type="ECO:0000256" key="2">
    <source>
        <dbReference type="SAM" id="Phobius"/>
    </source>
</evidence>
<dbReference type="Proteomes" id="UP000199161">
    <property type="component" value="Unassembled WGS sequence"/>
</dbReference>
<organism evidence="3 4">
    <name type="scientific">Natronobacterium haloterrestre</name>
    <name type="common">Halobiforma haloterrestris</name>
    <dbReference type="NCBI Taxonomy" id="148448"/>
    <lineage>
        <taxon>Archaea</taxon>
        <taxon>Methanobacteriati</taxon>
        <taxon>Methanobacteriota</taxon>
        <taxon>Stenosarchaea group</taxon>
        <taxon>Halobacteria</taxon>
        <taxon>Halobacteriales</taxon>
        <taxon>Natrialbaceae</taxon>
        <taxon>Natronobacterium</taxon>
    </lineage>
</organism>
<name>A0A1I1ILG9_NATHA</name>
<evidence type="ECO:0000313" key="3">
    <source>
        <dbReference type="EMBL" id="SFC34633.1"/>
    </source>
</evidence>
<keyword evidence="4" id="KW-1185">Reference proteome</keyword>
<dbReference type="EMBL" id="FOKW01000007">
    <property type="protein sequence ID" value="SFC34633.1"/>
    <property type="molecule type" value="Genomic_DNA"/>
</dbReference>
<dbReference type="OrthoDB" id="198809at2157"/>
<dbReference type="RefSeq" id="WP_007141831.1">
    <property type="nucleotide sequence ID" value="NZ_FOKW01000007.1"/>
</dbReference>
<keyword evidence="1" id="KW-0175">Coiled coil</keyword>
<keyword evidence="2" id="KW-0472">Membrane</keyword>
<dbReference type="AlphaFoldDB" id="A0A1I1ILG9"/>
<dbReference type="GeneID" id="30922105"/>
<dbReference type="NCBIfam" id="TIGR04391">
    <property type="entry name" value="CcmD_alt_fam"/>
    <property type="match status" value="1"/>
</dbReference>
<dbReference type="InterPro" id="IPR030888">
    <property type="entry name" value="Put_ccm"/>
</dbReference>
<feature type="coiled-coil region" evidence="1">
    <location>
        <begin position="20"/>
        <end position="47"/>
    </location>
</feature>
<accession>A0A1I1ILG9</accession>
<evidence type="ECO:0000313" key="4">
    <source>
        <dbReference type="Proteomes" id="UP000199161"/>
    </source>
</evidence>
<protein>
    <submittedName>
        <fullName evidence="3">CcmD family protein</fullName>
    </submittedName>
</protein>
<keyword evidence="2" id="KW-1133">Transmembrane helix</keyword>
<reference evidence="4" key="1">
    <citation type="submission" date="2016-10" db="EMBL/GenBank/DDBJ databases">
        <authorList>
            <person name="Varghese N."/>
            <person name="Submissions S."/>
        </authorList>
    </citation>
    <scope>NUCLEOTIDE SEQUENCE [LARGE SCALE GENOMIC DNA]</scope>
    <source>
        <strain evidence="4">DSM 13078</strain>
    </source>
</reference>
<evidence type="ECO:0000256" key="1">
    <source>
        <dbReference type="SAM" id="Coils"/>
    </source>
</evidence>
<gene>
    <name evidence="3" type="ORF">SAMN05444422_107120</name>
</gene>